<dbReference type="GO" id="GO:0060003">
    <property type="term" value="P:copper ion export"/>
    <property type="evidence" value="ECO:0007669"/>
    <property type="project" value="TreeGrafter"/>
</dbReference>
<dbReference type="KEGG" id="bmei:Spa11_19480"/>
<evidence type="ECO:0000256" key="1">
    <source>
        <dbReference type="ARBA" id="ARBA00022448"/>
    </source>
</evidence>
<dbReference type="Proteomes" id="UP000316426">
    <property type="component" value="Chromosome"/>
</dbReference>
<name>A0A518K7I0_9BACT</name>
<dbReference type="Gene3D" id="2.40.30.170">
    <property type="match status" value="1"/>
</dbReference>
<dbReference type="AlphaFoldDB" id="A0A518K7I0"/>
<sequence length="469" mass="51764">MSAPQKQTQKSRRWWGPYLLGIGCLLVIAIAAFATKSQWMPLVNVPGMAGTDSLQEDAADPHAGHDHGQAGHSEAASIELSDRGLKNIGFKPFVVEPTPYERVLTLPAIVVERPGGSQIHITAPLTGIVTQILAANGEAIEPGQPLFELRLTQEDIVNAQRDYLTTNANLEIVNREIKRLESLGEGVIAGKRILEQEYERQKLEVALRANEQAMLLHGLSDEQVAAIRQTGQLFRNLTVYAPEHTDTEEACRGPHLFTIQRLGVARGEQIEVGRELAVLADHCELHVEGIAFEDDAAEIREAARERKEVSARLLRGDSQGSLVRGLTIRYVADQIDPTSRALKVYLSLPNEVALDRTEGDSKRFLEWRYKPGQRMEIRVPVETWQDQLVLPVTAVVDEGAEVYAYRQNGDHFDQVPVHVIYRDQESVVIANDGALYAQDVVAGDGAFQMHLALKNKAGGGIDPHAGHNH</sequence>
<protein>
    <submittedName>
        <fullName evidence="3">Uncharacterized protein</fullName>
    </submittedName>
</protein>
<feature type="region of interest" description="Disordered" evidence="2">
    <location>
        <begin position="53"/>
        <end position="75"/>
    </location>
</feature>
<dbReference type="RefSeq" id="WP_145111294.1">
    <property type="nucleotide sequence ID" value="NZ_CP036349.1"/>
</dbReference>
<evidence type="ECO:0000313" key="3">
    <source>
        <dbReference type="EMBL" id="QDV73749.1"/>
    </source>
</evidence>
<dbReference type="EMBL" id="CP036349">
    <property type="protein sequence ID" value="QDV73749.1"/>
    <property type="molecule type" value="Genomic_DNA"/>
</dbReference>
<dbReference type="InterPro" id="IPR051909">
    <property type="entry name" value="MFP_Cation_Efflux"/>
</dbReference>
<dbReference type="GO" id="GO:0015679">
    <property type="term" value="P:plasma membrane copper ion transport"/>
    <property type="evidence" value="ECO:0007669"/>
    <property type="project" value="TreeGrafter"/>
</dbReference>
<evidence type="ECO:0000256" key="2">
    <source>
        <dbReference type="SAM" id="MobiDB-lite"/>
    </source>
</evidence>
<dbReference type="PANTHER" id="PTHR30097:SF4">
    <property type="entry name" value="SLR6042 PROTEIN"/>
    <property type="match status" value="1"/>
</dbReference>
<dbReference type="PANTHER" id="PTHR30097">
    <property type="entry name" value="CATION EFFLUX SYSTEM PROTEIN CUSB"/>
    <property type="match status" value="1"/>
</dbReference>
<dbReference type="GO" id="GO:0030313">
    <property type="term" value="C:cell envelope"/>
    <property type="evidence" value="ECO:0007669"/>
    <property type="project" value="TreeGrafter"/>
</dbReference>
<keyword evidence="1" id="KW-0813">Transport</keyword>
<organism evidence="3 4">
    <name type="scientific">Botrimarina mediterranea</name>
    <dbReference type="NCBI Taxonomy" id="2528022"/>
    <lineage>
        <taxon>Bacteria</taxon>
        <taxon>Pseudomonadati</taxon>
        <taxon>Planctomycetota</taxon>
        <taxon>Planctomycetia</taxon>
        <taxon>Pirellulales</taxon>
        <taxon>Lacipirellulaceae</taxon>
        <taxon>Botrimarina</taxon>
    </lineage>
</organism>
<keyword evidence="4" id="KW-1185">Reference proteome</keyword>
<feature type="compositionally biased region" description="Basic and acidic residues" evidence="2">
    <location>
        <begin position="59"/>
        <end position="69"/>
    </location>
</feature>
<dbReference type="Gene3D" id="1.10.287.470">
    <property type="entry name" value="Helix hairpin bin"/>
    <property type="match status" value="1"/>
</dbReference>
<reference evidence="3 4" key="1">
    <citation type="submission" date="2019-02" db="EMBL/GenBank/DDBJ databases">
        <title>Deep-cultivation of Planctomycetes and their phenomic and genomic characterization uncovers novel biology.</title>
        <authorList>
            <person name="Wiegand S."/>
            <person name="Jogler M."/>
            <person name="Boedeker C."/>
            <person name="Pinto D."/>
            <person name="Vollmers J."/>
            <person name="Rivas-Marin E."/>
            <person name="Kohn T."/>
            <person name="Peeters S.H."/>
            <person name="Heuer A."/>
            <person name="Rast P."/>
            <person name="Oberbeckmann S."/>
            <person name="Bunk B."/>
            <person name="Jeske O."/>
            <person name="Meyerdierks A."/>
            <person name="Storesund J.E."/>
            <person name="Kallscheuer N."/>
            <person name="Luecker S."/>
            <person name="Lage O.M."/>
            <person name="Pohl T."/>
            <person name="Merkel B.J."/>
            <person name="Hornburger P."/>
            <person name="Mueller R.-W."/>
            <person name="Bruemmer F."/>
            <person name="Labrenz M."/>
            <person name="Spormann A.M."/>
            <person name="Op den Camp H."/>
            <person name="Overmann J."/>
            <person name="Amann R."/>
            <person name="Jetten M.S.M."/>
            <person name="Mascher T."/>
            <person name="Medema M.H."/>
            <person name="Devos D.P."/>
            <person name="Kaster A.-K."/>
            <person name="Ovreas L."/>
            <person name="Rohde M."/>
            <person name="Galperin M.Y."/>
            <person name="Jogler C."/>
        </authorList>
    </citation>
    <scope>NUCLEOTIDE SEQUENCE [LARGE SCALE GENOMIC DNA]</scope>
    <source>
        <strain evidence="3 4">Spa11</strain>
    </source>
</reference>
<dbReference type="InterPro" id="IPR011053">
    <property type="entry name" value="Single_hybrid_motif"/>
</dbReference>
<dbReference type="SUPFAM" id="SSF51230">
    <property type="entry name" value="Single hybrid motif"/>
    <property type="match status" value="1"/>
</dbReference>
<accession>A0A518K7I0</accession>
<proteinExistence type="predicted"/>
<evidence type="ECO:0000313" key="4">
    <source>
        <dbReference type="Proteomes" id="UP000316426"/>
    </source>
</evidence>
<gene>
    <name evidence="3" type="ORF">Spa11_19480</name>
</gene>
<dbReference type="Gene3D" id="2.40.50.100">
    <property type="match status" value="1"/>
</dbReference>
<dbReference type="PROSITE" id="PS51257">
    <property type="entry name" value="PROKAR_LIPOPROTEIN"/>
    <property type="match status" value="1"/>
</dbReference>